<dbReference type="AlphaFoldDB" id="A0A2H0DZ36"/>
<proteinExistence type="inferred from homology"/>
<dbReference type="GO" id="GO:0051205">
    <property type="term" value="P:protein insertion into membrane"/>
    <property type="evidence" value="ECO:0007669"/>
    <property type="project" value="TreeGrafter"/>
</dbReference>
<evidence type="ECO:0000256" key="5">
    <source>
        <dbReference type="ARBA" id="ARBA00022927"/>
    </source>
</evidence>
<sequence>MISGIWNTLIYEPLYNGFIFLADLLPWADLGLIIILFTIIIKFILFPLSLKSVRTQQSMKKIQPEIDAIKKKHKDDKQQQAIETMDLYKKYGIKPFSGIFLVFIQIPIVFGLYFIFLKGGFPEIKADILYPFVKVPELIKLKFLGIADITQKSLVLALMTGITQFLHSQISLGKDEKTNKNKKNKQPNSMKDDFMKTLKLQMRYGLPVLITFIAYSLSGAIALYWTTSNIFHIVQELYVKKMLKKEDEPDDLVIEAEHISV</sequence>
<evidence type="ECO:0000256" key="1">
    <source>
        <dbReference type="ARBA" id="ARBA00004651"/>
    </source>
</evidence>
<evidence type="ECO:0000256" key="7">
    <source>
        <dbReference type="ARBA" id="ARBA00023136"/>
    </source>
</evidence>
<evidence type="ECO:0000313" key="12">
    <source>
        <dbReference type="EMBL" id="PIP87445.1"/>
    </source>
</evidence>
<feature type="transmembrane region" description="Helical" evidence="10">
    <location>
        <begin position="204"/>
        <end position="225"/>
    </location>
</feature>
<keyword evidence="2" id="KW-0813">Transport</keyword>
<dbReference type="Proteomes" id="UP000231143">
    <property type="component" value="Unassembled WGS sequence"/>
</dbReference>
<comment type="subcellular location">
    <subcellularLocation>
        <location evidence="1">Cell membrane</location>
        <topology evidence="1">Multi-pass membrane protein</topology>
    </subcellularLocation>
    <subcellularLocation>
        <location evidence="9">Membrane</location>
        <topology evidence="9">Multi-pass membrane protein</topology>
    </subcellularLocation>
</comment>
<reference evidence="12 13" key="1">
    <citation type="submission" date="2017-09" db="EMBL/GenBank/DDBJ databases">
        <title>Depth-based differentiation of microbial function through sediment-hosted aquifers and enrichment of novel symbionts in the deep terrestrial subsurface.</title>
        <authorList>
            <person name="Probst A.J."/>
            <person name="Ladd B."/>
            <person name="Jarett J.K."/>
            <person name="Geller-Mcgrath D.E."/>
            <person name="Sieber C.M."/>
            <person name="Emerson J.B."/>
            <person name="Anantharaman K."/>
            <person name="Thomas B.C."/>
            <person name="Malmstrom R."/>
            <person name="Stieglmeier M."/>
            <person name="Klingl A."/>
            <person name="Woyke T."/>
            <person name="Ryan C.M."/>
            <person name="Banfield J.F."/>
        </authorList>
    </citation>
    <scope>NUCLEOTIDE SEQUENCE [LARGE SCALE GENOMIC DNA]</scope>
    <source>
        <strain evidence="12">CG22_combo_CG10-13_8_21_14_all_36_13</strain>
    </source>
</reference>
<keyword evidence="8" id="KW-0143">Chaperone</keyword>
<keyword evidence="3" id="KW-1003">Cell membrane</keyword>
<dbReference type="InterPro" id="IPR047196">
    <property type="entry name" value="YidC_ALB_C"/>
</dbReference>
<evidence type="ECO:0000256" key="2">
    <source>
        <dbReference type="ARBA" id="ARBA00022448"/>
    </source>
</evidence>
<keyword evidence="7 10" id="KW-0472">Membrane</keyword>
<evidence type="ECO:0000313" key="13">
    <source>
        <dbReference type="Proteomes" id="UP000231143"/>
    </source>
</evidence>
<dbReference type="InterPro" id="IPR028055">
    <property type="entry name" value="YidC/Oxa/ALB_C"/>
</dbReference>
<keyword evidence="4 9" id="KW-0812">Transmembrane</keyword>
<dbReference type="EMBL" id="PCTT01000003">
    <property type="protein sequence ID" value="PIP87445.1"/>
    <property type="molecule type" value="Genomic_DNA"/>
</dbReference>
<dbReference type="GO" id="GO:0015031">
    <property type="term" value="P:protein transport"/>
    <property type="evidence" value="ECO:0007669"/>
    <property type="project" value="UniProtKB-KW"/>
</dbReference>
<dbReference type="InterPro" id="IPR001708">
    <property type="entry name" value="YidC/ALB3/OXA1/COX18"/>
</dbReference>
<name>A0A2H0DZ36_9BACT</name>
<evidence type="ECO:0000256" key="9">
    <source>
        <dbReference type="RuleBase" id="RU003945"/>
    </source>
</evidence>
<comment type="caution">
    <text evidence="12">The sequence shown here is derived from an EMBL/GenBank/DDBJ whole genome shotgun (WGS) entry which is preliminary data.</text>
</comment>
<keyword evidence="6 10" id="KW-1133">Transmembrane helix</keyword>
<evidence type="ECO:0000256" key="3">
    <source>
        <dbReference type="ARBA" id="ARBA00022475"/>
    </source>
</evidence>
<dbReference type="PANTHER" id="PTHR12428">
    <property type="entry name" value="OXA1"/>
    <property type="match status" value="1"/>
</dbReference>
<dbReference type="GO" id="GO:0005886">
    <property type="term" value="C:plasma membrane"/>
    <property type="evidence" value="ECO:0007669"/>
    <property type="project" value="UniProtKB-SubCell"/>
</dbReference>
<evidence type="ECO:0000256" key="8">
    <source>
        <dbReference type="ARBA" id="ARBA00023186"/>
    </source>
</evidence>
<evidence type="ECO:0000256" key="4">
    <source>
        <dbReference type="ARBA" id="ARBA00022692"/>
    </source>
</evidence>
<keyword evidence="5" id="KW-0653">Protein transport</keyword>
<protein>
    <recommendedName>
        <fullName evidence="11">Membrane insertase YidC/Oxa/ALB C-terminal domain-containing protein</fullName>
    </recommendedName>
</protein>
<organism evidence="12 13">
    <name type="scientific">Candidatus Campbellbacteria bacterium CG22_combo_CG10-13_8_21_14_all_36_13</name>
    <dbReference type="NCBI Taxonomy" id="1974529"/>
    <lineage>
        <taxon>Bacteria</taxon>
        <taxon>Candidatus Campbelliibacteriota</taxon>
    </lineage>
</organism>
<evidence type="ECO:0000256" key="6">
    <source>
        <dbReference type="ARBA" id="ARBA00022989"/>
    </source>
</evidence>
<dbReference type="GO" id="GO:0032977">
    <property type="term" value="F:membrane insertase activity"/>
    <property type="evidence" value="ECO:0007669"/>
    <property type="project" value="InterPro"/>
</dbReference>
<feature type="transmembrane region" description="Helical" evidence="10">
    <location>
        <begin position="95"/>
        <end position="116"/>
    </location>
</feature>
<feature type="transmembrane region" description="Helical" evidence="10">
    <location>
        <begin position="30"/>
        <end position="50"/>
    </location>
</feature>
<evidence type="ECO:0000259" key="11">
    <source>
        <dbReference type="Pfam" id="PF02096"/>
    </source>
</evidence>
<gene>
    <name evidence="12" type="ORF">COW81_00220</name>
</gene>
<dbReference type="NCBIfam" id="TIGR03592">
    <property type="entry name" value="yidC_oxa1_cterm"/>
    <property type="match status" value="1"/>
</dbReference>
<dbReference type="CDD" id="cd20070">
    <property type="entry name" value="5TM_YidC_Alb3"/>
    <property type="match status" value="1"/>
</dbReference>
<comment type="similarity">
    <text evidence="9">Belongs to the OXA1/ALB3/YidC family.</text>
</comment>
<accession>A0A2H0DZ36</accession>
<dbReference type="Pfam" id="PF02096">
    <property type="entry name" value="60KD_IMP"/>
    <property type="match status" value="1"/>
</dbReference>
<feature type="domain" description="Membrane insertase YidC/Oxa/ALB C-terminal" evidence="11">
    <location>
        <begin position="31"/>
        <end position="241"/>
    </location>
</feature>
<evidence type="ECO:0000256" key="10">
    <source>
        <dbReference type="SAM" id="Phobius"/>
    </source>
</evidence>
<dbReference type="PANTHER" id="PTHR12428:SF65">
    <property type="entry name" value="CYTOCHROME C OXIDASE ASSEMBLY PROTEIN COX18, MITOCHONDRIAL"/>
    <property type="match status" value="1"/>
</dbReference>